<comment type="caution">
    <text evidence="1">The sequence shown here is derived from an EMBL/GenBank/DDBJ whole genome shotgun (WGS) entry which is preliminary data.</text>
</comment>
<dbReference type="Proteomes" id="UP001652397">
    <property type="component" value="Unassembled WGS sequence"/>
</dbReference>
<dbReference type="EMBL" id="JAOQJE010000004">
    <property type="protein sequence ID" value="MCU6788598.1"/>
    <property type="molecule type" value="Genomic_DNA"/>
</dbReference>
<dbReference type="InterPro" id="IPR049254">
    <property type="entry name" value="Phage_tail_terminator"/>
</dbReference>
<gene>
    <name evidence="1" type="ORF">OCV66_05765</name>
</gene>
<evidence type="ECO:0000313" key="1">
    <source>
        <dbReference type="EMBL" id="MCU6788598.1"/>
    </source>
</evidence>
<name>A0ABT2U1U8_9FIRM</name>
<proteinExistence type="predicted"/>
<protein>
    <submittedName>
        <fullName evidence="1">DUF3168 domain-containing protein</fullName>
    </submittedName>
</protein>
<dbReference type="RefSeq" id="WP_147573930.1">
    <property type="nucleotide sequence ID" value="NZ_JAOQJE010000004.1"/>
</dbReference>
<keyword evidence="2" id="KW-1185">Reference proteome</keyword>
<evidence type="ECO:0000313" key="2">
    <source>
        <dbReference type="Proteomes" id="UP001652397"/>
    </source>
</evidence>
<accession>A0ABT2U1U8</accession>
<organism evidence="1 2">
    <name type="scientific">Agathobaculum ammoniilyticum</name>
    <dbReference type="NCBI Taxonomy" id="2981778"/>
    <lineage>
        <taxon>Bacteria</taxon>
        <taxon>Bacillati</taxon>
        <taxon>Bacillota</taxon>
        <taxon>Clostridia</taxon>
        <taxon>Eubacteriales</taxon>
        <taxon>Butyricicoccaceae</taxon>
        <taxon>Agathobaculum</taxon>
    </lineage>
</organism>
<reference evidence="1 2" key="1">
    <citation type="journal article" date="2021" name="ISME Commun">
        <title>Automated analysis of genomic sequences facilitates high-throughput and comprehensive description of bacteria.</title>
        <authorList>
            <person name="Hitch T.C.A."/>
        </authorList>
    </citation>
    <scope>NUCLEOTIDE SEQUENCE [LARGE SCALE GENOMIC DNA]</scope>
    <source>
        <strain evidence="1 2">Sanger_34</strain>
    </source>
</reference>
<sequence length="144" mass="15663">MKIKDIRAALTALVREIAPRAPVVKTDARKPVPRPSFRIDVLPVSGGAACGGAREREVDVDIWYYPKDTDHPRDECDAVADQLLAALDGGFEAGGIWLPLDEDASCDSSQDVLACQFSVSWVETAAEEGEPMEELIYNGEELTT</sequence>
<dbReference type="Pfam" id="PF20765">
    <property type="entry name" value="Phage_tail_terminator_8"/>
    <property type="match status" value="1"/>
</dbReference>